<dbReference type="SUPFAM" id="SSF57667">
    <property type="entry name" value="beta-beta-alpha zinc fingers"/>
    <property type="match status" value="1"/>
</dbReference>
<evidence type="ECO:0000256" key="2">
    <source>
        <dbReference type="SAM" id="MobiDB-lite"/>
    </source>
</evidence>
<feature type="region of interest" description="Disordered" evidence="2">
    <location>
        <begin position="41"/>
        <end position="77"/>
    </location>
</feature>
<keyword evidence="5" id="KW-1185">Reference proteome</keyword>
<evidence type="ECO:0000313" key="4">
    <source>
        <dbReference type="EMBL" id="OBZ72740.1"/>
    </source>
</evidence>
<feature type="compositionally biased region" description="Polar residues" evidence="2">
    <location>
        <begin position="466"/>
        <end position="478"/>
    </location>
</feature>
<dbReference type="GO" id="GO:0008270">
    <property type="term" value="F:zinc ion binding"/>
    <property type="evidence" value="ECO:0007669"/>
    <property type="project" value="UniProtKB-KW"/>
</dbReference>
<reference evidence="4 5" key="1">
    <citation type="submission" date="2016-03" db="EMBL/GenBank/DDBJ databases">
        <title>Whole genome sequencing of Grifola frondosa 9006-11.</title>
        <authorList>
            <person name="Min B."/>
            <person name="Park H."/>
            <person name="Kim J.-G."/>
            <person name="Cho H."/>
            <person name="Oh Y.-L."/>
            <person name="Kong W.-S."/>
            <person name="Choi I.-G."/>
        </authorList>
    </citation>
    <scope>NUCLEOTIDE SEQUENCE [LARGE SCALE GENOMIC DNA]</scope>
    <source>
        <strain evidence="4 5">9006-11</strain>
    </source>
</reference>
<dbReference type="InterPro" id="IPR036236">
    <property type="entry name" value="Znf_C2H2_sf"/>
</dbReference>
<feature type="compositionally biased region" description="Basic and acidic residues" evidence="2">
    <location>
        <begin position="242"/>
        <end position="258"/>
    </location>
</feature>
<name>A0A1C7M756_GRIFR</name>
<dbReference type="InterPro" id="IPR013087">
    <property type="entry name" value="Znf_C2H2_type"/>
</dbReference>
<comment type="caution">
    <text evidence="4">The sequence shown here is derived from an EMBL/GenBank/DDBJ whole genome shotgun (WGS) entry which is preliminary data.</text>
</comment>
<dbReference type="Pfam" id="PF00096">
    <property type="entry name" value="zf-C2H2"/>
    <property type="match status" value="1"/>
</dbReference>
<feature type="compositionally biased region" description="Basic and acidic residues" evidence="2">
    <location>
        <begin position="66"/>
        <end position="77"/>
    </location>
</feature>
<proteinExistence type="predicted"/>
<feature type="region of interest" description="Disordered" evidence="2">
    <location>
        <begin position="399"/>
        <end position="478"/>
    </location>
</feature>
<evidence type="ECO:0000313" key="5">
    <source>
        <dbReference type="Proteomes" id="UP000092993"/>
    </source>
</evidence>
<feature type="region of interest" description="Disordered" evidence="2">
    <location>
        <begin position="232"/>
        <end position="262"/>
    </location>
</feature>
<evidence type="ECO:0000259" key="3">
    <source>
        <dbReference type="PROSITE" id="PS50157"/>
    </source>
</evidence>
<dbReference type="STRING" id="5627.A0A1C7M756"/>
<dbReference type="Proteomes" id="UP000092993">
    <property type="component" value="Unassembled WGS sequence"/>
</dbReference>
<organism evidence="4 5">
    <name type="scientific">Grifola frondosa</name>
    <name type="common">Maitake</name>
    <name type="synonym">Polyporus frondosus</name>
    <dbReference type="NCBI Taxonomy" id="5627"/>
    <lineage>
        <taxon>Eukaryota</taxon>
        <taxon>Fungi</taxon>
        <taxon>Dikarya</taxon>
        <taxon>Basidiomycota</taxon>
        <taxon>Agaricomycotina</taxon>
        <taxon>Agaricomycetes</taxon>
        <taxon>Polyporales</taxon>
        <taxon>Grifolaceae</taxon>
        <taxon>Grifola</taxon>
    </lineage>
</organism>
<feature type="domain" description="C2H2-type" evidence="3">
    <location>
        <begin position="513"/>
        <end position="531"/>
    </location>
</feature>
<gene>
    <name evidence="4" type="ORF">A0H81_06906</name>
</gene>
<accession>A0A1C7M756</accession>
<feature type="compositionally biased region" description="Basic and acidic residues" evidence="2">
    <location>
        <begin position="41"/>
        <end position="52"/>
    </location>
</feature>
<protein>
    <recommendedName>
        <fullName evidence="3">C2H2-type domain-containing protein</fullName>
    </recommendedName>
</protein>
<dbReference type="AlphaFoldDB" id="A0A1C7M756"/>
<keyword evidence="1" id="KW-0862">Zinc</keyword>
<keyword evidence="1" id="KW-0863">Zinc-finger</keyword>
<dbReference type="Gene3D" id="3.30.160.60">
    <property type="entry name" value="Classic Zinc Finger"/>
    <property type="match status" value="1"/>
</dbReference>
<feature type="compositionally biased region" description="Polar residues" evidence="2">
    <location>
        <begin position="412"/>
        <end position="430"/>
    </location>
</feature>
<sequence length="584" mass="65069">MGLSSQYPSYHLDSTDITLSSTHNSSHTMPVVHDFATSLRQEPHAELRESRSSDITVMPPAASRLSRRDIDNGLQDSGDHRGFPLYNACHSSTSSSPATQASNLPKPCVSPAVSCTVTPDIGHHQTEGQPWMLDDLFEWDRFYFSDHQDMLWCSEIDLATLDAATGLTKVEVSESDKALLVPGHSESSGTIPTVQAINDPAVPRGTAATAQELSFHELNPWILESDVQPHDVNIGLSSNPTREPDRSSRQAATPEREASISPHHFLRLAPVVQEGYDSPDLRGTYCTAGEHTHWSNVAEQTLRVHSGTYGGDLLARGYAAMQHNPLPGFRQYQYPQLESYDNLRADMRHLTPTIQVDQAAQRARSHIYHLMGQWSQLCASFGWQVAYSPLQSSAPSVANEYLHGQGGPSSYVHPQTLPQRQSLHPSNSKLNLPLPVSKQEVSPTESLVRTTRYDDDGPPKKRSRTEQTMTENIPSTSRTPFLDRQCRVRGCGKLFKGIRERNRHMDIHFRGRFECSNCQKSFSRKDALETHINKKCIGATVVTTSGRQIWRTASIARTELSTPPPDATDRISKFIREAKRSHPE</sequence>
<keyword evidence="1" id="KW-0479">Metal-binding</keyword>
<dbReference type="SMART" id="SM00355">
    <property type="entry name" value="ZnF_C2H2"/>
    <property type="match status" value="2"/>
</dbReference>
<dbReference type="EMBL" id="LUGG01000007">
    <property type="protein sequence ID" value="OBZ72740.1"/>
    <property type="molecule type" value="Genomic_DNA"/>
</dbReference>
<dbReference type="OrthoDB" id="8117402at2759"/>
<evidence type="ECO:0000256" key="1">
    <source>
        <dbReference type="PROSITE-ProRule" id="PRU00042"/>
    </source>
</evidence>
<dbReference type="PROSITE" id="PS50157">
    <property type="entry name" value="ZINC_FINGER_C2H2_2"/>
    <property type="match status" value="1"/>
</dbReference>
<feature type="compositionally biased region" description="Polar residues" evidence="2">
    <location>
        <begin position="439"/>
        <end position="449"/>
    </location>
</feature>